<comment type="subcellular location">
    <subcellularLocation>
        <location evidence="1">Golgi apparatus membrane</location>
        <topology evidence="1">Multi-pass membrane protein</topology>
    </subcellularLocation>
</comment>
<organism evidence="8 9">
    <name type="scientific">Tropilaelaps mercedesae</name>
    <dbReference type="NCBI Taxonomy" id="418985"/>
    <lineage>
        <taxon>Eukaryota</taxon>
        <taxon>Metazoa</taxon>
        <taxon>Ecdysozoa</taxon>
        <taxon>Arthropoda</taxon>
        <taxon>Chelicerata</taxon>
        <taxon>Arachnida</taxon>
        <taxon>Acari</taxon>
        <taxon>Parasitiformes</taxon>
        <taxon>Mesostigmata</taxon>
        <taxon>Gamasina</taxon>
        <taxon>Dermanyssoidea</taxon>
        <taxon>Laelapidae</taxon>
        <taxon>Tropilaelaps</taxon>
    </lineage>
</organism>
<dbReference type="Proteomes" id="UP000192247">
    <property type="component" value="Unassembled WGS sequence"/>
</dbReference>
<dbReference type="OrthoDB" id="204784at2759"/>
<reference evidence="8 9" key="1">
    <citation type="journal article" date="2017" name="Gigascience">
        <title>Draft genome of the honey bee ectoparasitic mite, Tropilaelaps mercedesae, is shaped by the parasitic life history.</title>
        <authorList>
            <person name="Dong X."/>
            <person name="Armstrong S.D."/>
            <person name="Xia D."/>
            <person name="Makepeace B.L."/>
            <person name="Darby A.C."/>
            <person name="Kadowaki T."/>
        </authorList>
    </citation>
    <scope>NUCLEOTIDE SEQUENCE [LARGE SCALE GENOMIC DNA]</scope>
    <source>
        <strain evidence="8">Wuxi-XJTLU</strain>
    </source>
</reference>
<keyword evidence="9" id="KW-1185">Reference proteome</keyword>
<dbReference type="InterPro" id="IPR045176">
    <property type="entry name" value="Got1"/>
</dbReference>
<evidence type="ECO:0000313" key="9">
    <source>
        <dbReference type="Proteomes" id="UP000192247"/>
    </source>
</evidence>
<dbReference type="STRING" id="418985.A0A1V9XN74"/>
<feature type="transmembrane region" description="Helical" evidence="7">
    <location>
        <begin position="7"/>
        <end position="24"/>
    </location>
</feature>
<sequence length="147" mass="15891">MQKIGVGLSGLGVTFIVLGMLLLFDKGLLALGNIMFVTGLTLVVGVQRTLSFFFQRHKENFSGSHFSTLGERRPLSSGCDAPRATNGVVLIGINFSRTVANERQDRIRSQQIDRVPRLAPHSPEEASISDAVCEGEGATECLDDNLS</sequence>
<dbReference type="EMBL" id="MNPL01007221">
    <property type="protein sequence ID" value="OQR74873.1"/>
    <property type="molecule type" value="Genomic_DNA"/>
</dbReference>
<dbReference type="InterPro" id="IPR007305">
    <property type="entry name" value="Vesicle_transpt_Got1/SFT2"/>
</dbReference>
<dbReference type="Pfam" id="PF04178">
    <property type="entry name" value="Got1"/>
    <property type="match status" value="1"/>
</dbReference>
<dbReference type="GO" id="GO:0005783">
    <property type="term" value="C:endoplasmic reticulum"/>
    <property type="evidence" value="ECO:0007669"/>
    <property type="project" value="TreeGrafter"/>
</dbReference>
<evidence type="ECO:0000256" key="3">
    <source>
        <dbReference type="ARBA" id="ARBA00022989"/>
    </source>
</evidence>
<feature type="transmembrane region" description="Helical" evidence="7">
    <location>
        <begin position="30"/>
        <end position="50"/>
    </location>
</feature>
<evidence type="ECO:0000256" key="1">
    <source>
        <dbReference type="ARBA" id="ARBA00004653"/>
    </source>
</evidence>
<dbReference type="GO" id="GO:0042147">
    <property type="term" value="P:retrograde transport, endosome to Golgi"/>
    <property type="evidence" value="ECO:0007669"/>
    <property type="project" value="InterPro"/>
</dbReference>
<evidence type="ECO:0000256" key="4">
    <source>
        <dbReference type="ARBA" id="ARBA00023034"/>
    </source>
</evidence>
<comment type="similarity">
    <text evidence="6">Belongs to the GOT1 family.</text>
</comment>
<evidence type="ECO:0000256" key="5">
    <source>
        <dbReference type="ARBA" id="ARBA00023136"/>
    </source>
</evidence>
<dbReference type="AlphaFoldDB" id="A0A1V9XN74"/>
<comment type="caution">
    <text evidence="8">The sequence shown here is derived from an EMBL/GenBank/DDBJ whole genome shotgun (WGS) entry which is preliminary data.</text>
</comment>
<keyword evidence="2 7" id="KW-0812">Transmembrane</keyword>
<dbReference type="PANTHER" id="PTHR21493:SF9">
    <property type="entry name" value="GOLGI TRANSPORT PROTEIN 1-RELATED"/>
    <property type="match status" value="1"/>
</dbReference>
<evidence type="ECO:0000256" key="7">
    <source>
        <dbReference type="SAM" id="Phobius"/>
    </source>
</evidence>
<dbReference type="GO" id="GO:0005829">
    <property type="term" value="C:cytosol"/>
    <property type="evidence" value="ECO:0007669"/>
    <property type="project" value="GOC"/>
</dbReference>
<evidence type="ECO:0000313" key="8">
    <source>
        <dbReference type="EMBL" id="OQR74873.1"/>
    </source>
</evidence>
<keyword evidence="5 7" id="KW-0472">Membrane</keyword>
<proteinExistence type="inferred from homology"/>
<dbReference type="GO" id="GO:0006888">
    <property type="term" value="P:endoplasmic reticulum to Golgi vesicle-mediated transport"/>
    <property type="evidence" value="ECO:0007669"/>
    <property type="project" value="InterPro"/>
</dbReference>
<keyword evidence="4" id="KW-0333">Golgi apparatus</keyword>
<name>A0A1V9XN74_9ACAR</name>
<evidence type="ECO:0000256" key="2">
    <source>
        <dbReference type="ARBA" id="ARBA00022692"/>
    </source>
</evidence>
<dbReference type="InParanoid" id="A0A1V9XN74"/>
<keyword evidence="3 7" id="KW-1133">Transmembrane helix</keyword>
<accession>A0A1V9XN74</accession>
<evidence type="ECO:0000256" key="6">
    <source>
        <dbReference type="ARBA" id="ARBA00025799"/>
    </source>
</evidence>
<protein>
    <submittedName>
        <fullName evidence="8">Vesicle transport protein GOT1B-like</fullName>
    </submittedName>
</protein>
<dbReference type="GO" id="GO:0000139">
    <property type="term" value="C:Golgi membrane"/>
    <property type="evidence" value="ECO:0007669"/>
    <property type="project" value="UniProtKB-SubCell"/>
</dbReference>
<gene>
    <name evidence="8" type="ORF">BIW11_03346</name>
</gene>
<dbReference type="PANTHER" id="PTHR21493">
    <property type="entry name" value="CGI-141-RELATED/LIPASE CONTAINING PROTEIN"/>
    <property type="match status" value="1"/>
</dbReference>